<keyword evidence="2" id="KW-0472">Membrane</keyword>
<evidence type="ECO:0000313" key="6">
    <source>
        <dbReference type="Proteomes" id="UP000319732"/>
    </source>
</evidence>
<dbReference type="PANTHER" id="PTHR35603:SF2">
    <property type="entry name" value="OUTER MEMBRANE LIPOPROTEIN"/>
    <property type="match status" value="1"/>
</dbReference>
<evidence type="ECO:0000256" key="1">
    <source>
        <dbReference type="ARBA" id="ARBA00004370"/>
    </source>
</evidence>
<dbReference type="GO" id="GO:0016020">
    <property type="term" value="C:membrane"/>
    <property type="evidence" value="ECO:0007669"/>
    <property type="project" value="UniProtKB-SubCell"/>
</dbReference>
<feature type="domain" description="Surface antigen" evidence="4">
    <location>
        <begin position="92"/>
        <end position="152"/>
    </location>
</feature>
<feature type="chain" id="PRO_5022000707" description="Surface antigen domain-containing protein" evidence="3">
    <location>
        <begin position="23"/>
        <end position="152"/>
    </location>
</feature>
<dbReference type="Proteomes" id="UP000319732">
    <property type="component" value="Unassembled WGS sequence"/>
</dbReference>
<dbReference type="PIRSF" id="PIRSF002721">
    <property type="entry name" value="Surface_antigen_Rickettsia"/>
    <property type="match status" value="1"/>
</dbReference>
<proteinExistence type="predicted"/>
<dbReference type="Pfam" id="PF16998">
    <property type="entry name" value="17kDa_Anti_2"/>
    <property type="match status" value="1"/>
</dbReference>
<accession>A0A545TLV8</accession>
<keyword evidence="3" id="KW-0732">Signal</keyword>
<dbReference type="PANTHER" id="PTHR35603">
    <property type="match status" value="1"/>
</dbReference>
<reference evidence="5 6" key="1">
    <citation type="submission" date="2019-06" db="EMBL/GenBank/DDBJ databases">
        <title>Whole genome sequence for Cellvibrionaceae sp. R142.</title>
        <authorList>
            <person name="Wang G."/>
        </authorList>
    </citation>
    <scope>NUCLEOTIDE SEQUENCE [LARGE SCALE GENOMIC DNA]</scope>
    <source>
        <strain evidence="5 6">R142</strain>
    </source>
</reference>
<comment type="caution">
    <text evidence="5">The sequence shown here is derived from an EMBL/GenBank/DDBJ whole genome shotgun (WGS) entry which is preliminary data.</text>
</comment>
<dbReference type="EMBL" id="VHSG01000013">
    <property type="protein sequence ID" value="TQV78174.1"/>
    <property type="molecule type" value="Genomic_DNA"/>
</dbReference>
<gene>
    <name evidence="5" type="ORF">FKG94_13975</name>
</gene>
<name>A0A545TLV8_9GAMM</name>
<feature type="signal peptide" evidence="3">
    <location>
        <begin position="1"/>
        <end position="22"/>
    </location>
</feature>
<dbReference type="InterPro" id="IPR016364">
    <property type="entry name" value="Surface_antigen_Rickettsia"/>
</dbReference>
<keyword evidence="6" id="KW-1185">Reference proteome</keyword>
<dbReference type="OrthoDB" id="6170015at2"/>
<sequence length="152" mass="15863">MKRKCIPALVCCCLLAAGCATNQGPNEQAGMIIGGIMGGLIGQGVGEGRGQTAATIVGTLIGTSIGGAIGRSMDDTDRLKVGHSLETVRTGVPSTWRNPDTQSQYTVTPTRTYEQSGGPCREYSLEAVIGGENEQLYGTACRQPDGSWKIVN</sequence>
<dbReference type="InterPro" id="IPR051407">
    <property type="entry name" value="Bact_OM_lipoprot/Surf_antigen"/>
</dbReference>
<evidence type="ECO:0000259" key="4">
    <source>
        <dbReference type="Pfam" id="PF16998"/>
    </source>
</evidence>
<evidence type="ECO:0000256" key="3">
    <source>
        <dbReference type="SAM" id="SignalP"/>
    </source>
</evidence>
<dbReference type="RefSeq" id="WP_142904954.1">
    <property type="nucleotide sequence ID" value="NZ_ML660094.1"/>
</dbReference>
<dbReference type="InterPro" id="IPR032635">
    <property type="entry name" value="Anti_2"/>
</dbReference>
<comment type="subcellular location">
    <subcellularLocation>
        <location evidence="1">Membrane</location>
    </subcellularLocation>
</comment>
<dbReference type="AlphaFoldDB" id="A0A545TLV8"/>
<protein>
    <recommendedName>
        <fullName evidence="4">Surface antigen domain-containing protein</fullName>
    </recommendedName>
</protein>
<evidence type="ECO:0000256" key="2">
    <source>
        <dbReference type="ARBA" id="ARBA00023136"/>
    </source>
</evidence>
<organism evidence="5 6">
    <name type="scientific">Exilibacterium tricleocarpae</name>
    <dbReference type="NCBI Taxonomy" id="2591008"/>
    <lineage>
        <taxon>Bacteria</taxon>
        <taxon>Pseudomonadati</taxon>
        <taxon>Pseudomonadota</taxon>
        <taxon>Gammaproteobacteria</taxon>
        <taxon>Cellvibrionales</taxon>
        <taxon>Cellvibrionaceae</taxon>
        <taxon>Exilibacterium</taxon>
    </lineage>
</organism>
<dbReference type="PROSITE" id="PS51257">
    <property type="entry name" value="PROKAR_LIPOPROTEIN"/>
    <property type="match status" value="1"/>
</dbReference>
<evidence type="ECO:0000313" key="5">
    <source>
        <dbReference type="EMBL" id="TQV78174.1"/>
    </source>
</evidence>